<dbReference type="InterPro" id="IPR036388">
    <property type="entry name" value="WH-like_DNA-bd_sf"/>
</dbReference>
<evidence type="ECO:0000256" key="4">
    <source>
        <dbReference type="ARBA" id="ARBA00023163"/>
    </source>
</evidence>
<keyword evidence="4" id="KW-0804">Transcription</keyword>
<dbReference type="InterPro" id="IPR036390">
    <property type="entry name" value="WH_DNA-bd_sf"/>
</dbReference>
<dbReference type="Gene3D" id="1.10.10.10">
    <property type="entry name" value="Winged helix-like DNA-binding domain superfamily/Winged helix DNA-binding domain"/>
    <property type="match status" value="1"/>
</dbReference>
<keyword evidence="2" id="KW-0805">Transcription regulation</keyword>
<dbReference type="FunFam" id="1.10.10.10:FF:000001">
    <property type="entry name" value="LysR family transcriptional regulator"/>
    <property type="match status" value="1"/>
</dbReference>
<gene>
    <name evidence="6" type="ORF">B1207_09905</name>
</gene>
<dbReference type="Pfam" id="PF03466">
    <property type="entry name" value="LysR_substrate"/>
    <property type="match status" value="1"/>
</dbReference>
<dbReference type="EMBL" id="MVJN01000007">
    <property type="protein sequence ID" value="RAP35888.1"/>
    <property type="molecule type" value="Genomic_DNA"/>
</dbReference>
<feature type="domain" description="HTH lysR-type" evidence="5">
    <location>
        <begin position="1"/>
        <end position="59"/>
    </location>
</feature>
<proteinExistence type="inferred from homology"/>
<name>A0A364LHV4_9GAMM</name>
<dbReference type="GO" id="GO:0003677">
    <property type="term" value="F:DNA binding"/>
    <property type="evidence" value="ECO:0007669"/>
    <property type="project" value="UniProtKB-KW"/>
</dbReference>
<accession>A0A364LHV4</accession>
<dbReference type="Gene3D" id="3.40.190.290">
    <property type="match status" value="1"/>
</dbReference>
<dbReference type="SUPFAM" id="SSF46785">
    <property type="entry name" value="Winged helix' DNA-binding domain"/>
    <property type="match status" value="1"/>
</dbReference>
<evidence type="ECO:0000313" key="7">
    <source>
        <dbReference type="Proteomes" id="UP000249458"/>
    </source>
</evidence>
<evidence type="ECO:0000259" key="5">
    <source>
        <dbReference type="PROSITE" id="PS50931"/>
    </source>
</evidence>
<evidence type="ECO:0000256" key="3">
    <source>
        <dbReference type="ARBA" id="ARBA00023125"/>
    </source>
</evidence>
<dbReference type="PROSITE" id="PS50931">
    <property type="entry name" value="HTH_LYSR"/>
    <property type="match status" value="1"/>
</dbReference>
<protein>
    <submittedName>
        <fullName evidence="6">LysR family transcriptional regulator</fullName>
    </submittedName>
</protein>
<dbReference type="SUPFAM" id="SSF53850">
    <property type="entry name" value="Periplasmic binding protein-like II"/>
    <property type="match status" value="1"/>
</dbReference>
<dbReference type="RefSeq" id="WP_112219822.1">
    <property type="nucleotide sequence ID" value="NZ_MVJN01000007.1"/>
</dbReference>
<sequence>MNLIECLKSFTTVVENNSFSAASRLLNVSPSKVSKQINWLEDELKMKLFIRSTKQLILTDAGKTLYEKAGNLFEEIGDIQSISQNKKSHLQGKISLYLTVSPAITFFTSLGIEFIKLHPGVSLEIIAGSDHASFFQHSFDLSISFEPIRYPNLVCKKLFSVQRNVYGSEAYLNRNGNPETAEDLNQHNCLINTLYGLQNKWILNNKIIHVQGNFQSNNACILKQAAAAGIGLIWAPHFTVMEEVEKGLLVPVLGNETSPEIMLYAIYKNHKHKLNLINELLAFFCNKVSELGIIDL</sequence>
<dbReference type="InterPro" id="IPR005119">
    <property type="entry name" value="LysR_subst-bd"/>
</dbReference>
<organism evidence="6 7">
    <name type="scientific">Legionella quinlivanii</name>
    <dbReference type="NCBI Taxonomy" id="45073"/>
    <lineage>
        <taxon>Bacteria</taxon>
        <taxon>Pseudomonadati</taxon>
        <taxon>Pseudomonadota</taxon>
        <taxon>Gammaproteobacteria</taxon>
        <taxon>Legionellales</taxon>
        <taxon>Legionellaceae</taxon>
        <taxon>Legionella</taxon>
    </lineage>
</organism>
<dbReference type="InterPro" id="IPR000847">
    <property type="entry name" value="LysR_HTH_N"/>
</dbReference>
<dbReference type="CDD" id="cd08422">
    <property type="entry name" value="PBP2_CrgA_like"/>
    <property type="match status" value="1"/>
</dbReference>
<dbReference type="GO" id="GO:0003700">
    <property type="term" value="F:DNA-binding transcription factor activity"/>
    <property type="evidence" value="ECO:0007669"/>
    <property type="project" value="InterPro"/>
</dbReference>
<evidence type="ECO:0000256" key="2">
    <source>
        <dbReference type="ARBA" id="ARBA00023015"/>
    </source>
</evidence>
<comment type="caution">
    <text evidence="6">The sequence shown here is derived from an EMBL/GenBank/DDBJ whole genome shotgun (WGS) entry which is preliminary data.</text>
</comment>
<dbReference type="Proteomes" id="UP000249458">
    <property type="component" value="Unassembled WGS sequence"/>
</dbReference>
<comment type="similarity">
    <text evidence="1">Belongs to the LysR transcriptional regulatory family.</text>
</comment>
<keyword evidence="3" id="KW-0238">DNA-binding</keyword>
<reference evidence="6 7" key="1">
    <citation type="submission" date="2017-02" db="EMBL/GenBank/DDBJ databases">
        <title>Legionella quilivanii strain from human: case report and whole genome sequencing analysis.</title>
        <authorList>
            <person name="Lalancette C."/>
            <person name="Leduc J.-M."/>
            <person name="Levesque S."/>
            <person name="Fournier E."/>
            <person name="Saoud J."/>
            <person name="Faucher S.P."/>
            <person name="Bernard K."/>
            <person name="Martineau C."/>
            <person name="Longtin J."/>
        </authorList>
    </citation>
    <scope>NUCLEOTIDE SEQUENCE [LARGE SCALE GENOMIC DNA]</scope>
    <source>
        <strain evidence="6 7">ID143958</strain>
    </source>
</reference>
<dbReference type="Pfam" id="PF00126">
    <property type="entry name" value="HTH_1"/>
    <property type="match status" value="1"/>
</dbReference>
<dbReference type="PANTHER" id="PTHR30537">
    <property type="entry name" value="HTH-TYPE TRANSCRIPTIONAL REGULATOR"/>
    <property type="match status" value="1"/>
</dbReference>
<dbReference type="PANTHER" id="PTHR30537:SF5">
    <property type="entry name" value="HTH-TYPE TRANSCRIPTIONAL ACTIVATOR TTDR-RELATED"/>
    <property type="match status" value="1"/>
</dbReference>
<dbReference type="AlphaFoldDB" id="A0A364LHV4"/>
<evidence type="ECO:0000256" key="1">
    <source>
        <dbReference type="ARBA" id="ARBA00009437"/>
    </source>
</evidence>
<dbReference type="InterPro" id="IPR058163">
    <property type="entry name" value="LysR-type_TF_proteobact-type"/>
</dbReference>
<evidence type="ECO:0000313" key="6">
    <source>
        <dbReference type="EMBL" id="RAP35888.1"/>
    </source>
</evidence>